<dbReference type="FunFam" id="3.20.190.10:FF:000001">
    <property type="entry name" value="Formamidopyrimidine-DNA glycosylase"/>
    <property type="match status" value="1"/>
</dbReference>
<dbReference type="InterPro" id="IPR012319">
    <property type="entry name" value="FPG_cat"/>
</dbReference>
<evidence type="ECO:0000256" key="10">
    <source>
        <dbReference type="ARBA" id="ARBA00023204"/>
    </source>
</evidence>
<evidence type="ECO:0000256" key="8">
    <source>
        <dbReference type="ARBA" id="ARBA00022833"/>
    </source>
</evidence>
<feature type="domain" description="Formamidopyrimidine-DNA glycosylase catalytic" evidence="17">
    <location>
        <begin position="2"/>
        <end position="116"/>
    </location>
</feature>
<feature type="active site" description="Proton donor" evidence="15">
    <location>
        <position position="3"/>
    </location>
</feature>
<keyword evidence="13 15" id="KW-0326">Glycosidase</keyword>
<comment type="similarity">
    <text evidence="2 15">Belongs to the FPG family.</text>
</comment>
<dbReference type="Pfam" id="PF06831">
    <property type="entry name" value="H2TH"/>
    <property type="match status" value="1"/>
</dbReference>
<evidence type="ECO:0000256" key="12">
    <source>
        <dbReference type="ARBA" id="ARBA00023268"/>
    </source>
</evidence>
<organism evidence="18 19">
    <name type="scientific">Vulcanibacillus modesticaldus</name>
    <dbReference type="NCBI Taxonomy" id="337097"/>
    <lineage>
        <taxon>Bacteria</taxon>
        <taxon>Bacillati</taxon>
        <taxon>Bacillota</taxon>
        <taxon>Bacilli</taxon>
        <taxon>Bacillales</taxon>
        <taxon>Bacillaceae</taxon>
        <taxon>Vulcanibacillus</taxon>
    </lineage>
</organism>
<comment type="subunit">
    <text evidence="3 15">Monomer.</text>
</comment>
<evidence type="ECO:0000256" key="13">
    <source>
        <dbReference type="ARBA" id="ARBA00023295"/>
    </source>
</evidence>
<evidence type="ECO:0000256" key="4">
    <source>
        <dbReference type="ARBA" id="ARBA00022723"/>
    </source>
</evidence>
<feature type="active site" description="Schiff-base intermediate with DNA" evidence="15">
    <location>
        <position position="2"/>
    </location>
</feature>
<feature type="active site" description="Proton donor; for beta-elimination activity" evidence="15">
    <location>
        <position position="60"/>
    </location>
</feature>
<dbReference type="GO" id="GO:0008270">
    <property type="term" value="F:zinc ion binding"/>
    <property type="evidence" value="ECO:0007669"/>
    <property type="project" value="UniProtKB-UniRule"/>
</dbReference>
<dbReference type="InterPro" id="IPR020629">
    <property type="entry name" value="FPG_Glyclase"/>
</dbReference>
<dbReference type="GO" id="GO:0140078">
    <property type="term" value="F:class I DNA-(apurinic or apyrimidinic site) endonuclease activity"/>
    <property type="evidence" value="ECO:0007669"/>
    <property type="project" value="UniProtKB-EC"/>
</dbReference>
<dbReference type="NCBIfam" id="NF002211">
    <property type="entry name" value="PRK01103.1"/>
    <property type="match status" value="1"/>
</dbReference>
<keyword evidence="4 15" id="KW-0479">Metal-binding</keyword>
<keyword evidence="10 15" id="KW-0234">DNA repair</keyword>
<dbReference type="SUPFAM" id="SSF57716">
    <property type="entry name" value="Glucocorticoid receptor-like (DNA-binding domain)"/>
    <property type="match status" value="1"/>
</dbReference>
<dbReference type="GO" id="GO:0003684">
    <property type="term" value="F:damaged DNA binding"/>
    <property type="evidence" value="ECO:0007669"/>
    <property type="project" value="InterPro"/>
</dbReference>
<dbReference type="InterPro" id="IPR010663">
    <property type="entry name" value="Znf_FPG/IleRS"/>
</dbReference>
<dbReference type="RefSeq" id="WP_069656067.1">
    <property type="nucleotide sequence ID" value="NZ_MIJF01000008.1"/>
</dbReference>
<comment type="catalytic activity">
    <reaction evidence="14 15">
        <text>2'-deoxyribonucleotide-(2'-deoxyribose 5'-phosphate)-2'-deoxyribonucleotide-DNA = a 3'-end 2'-deoxyribonucleotide-(2,3-dehydro-2,3-deoxyribose 5'-phosphate)-DNA + a 5'-end 5'-phospho-2'-deoxyribonucleoside-DNA + H(+)</text>
        <dbReference type="Rhea" id="RHEA:66592"/>
        <dbReference type="Rhea" id="RHEA-COMP:13180"/>
        <dbReference type="Rhea" id="RHEA-COMP:16897"/>
        <dbReference type="Rhea" id="RHEA-COMP:17067"/>
        <dbReference type="ChEBI" id="CHEBI:15378"/>
        <dbReference type="ChEBI" id="CHEBI:136412"/>
        <dbReference type="ChEBI" id="CHEBI:157695"/>
        <dbReference type="ChEBI" id="CHEBI:167181"/>
        <dbReference type="EC" id="4.2.99.18"/>
    </reaction>
</comment>
<dbReference type="EC" id="4.2.99.18" evidence="15"/>
<dbReference type="AlphaFoldDB" id="A0A1D2YWH2"/>
<name>A0A1D2YWH2_9BACI</name>
<feature type="binding site" evidence="15">
    <location>
        <position position="113"/>
    </location>
    <ligand>
        <name>DNA</name>
        <dbReference type="ChEBI" id="CHEBI:16991"/>
    </ligand>
</feature>
<proteinExistence type="inferred from homology"/>
<dbReference type="Pfam" id="PF06827">
    <property type="entry name" value="zf-FPG_IleRS"/>
    <property type="match status" value="1"/>
</dbReference>
<protein>
    <recommendedName>
        <fullName evidence="15">Formamidopyrimidine-DNA glycosylase</fullName>
        <shortName evidence="15">Fapy-DNA glycosylase</shortName>
        <ecNumber evidence="15">3.2.2.23</ecNumber>
    </recommendedName>
    <alternativeName>
        <fullName evidence="15">DNA-(apurinic or apyrimidinic site) lyase MutM</fullName>
        <shortName evidence="15">AP lyase MutM</shortName>
        <ecNumber evidence="15">4.2.99.18</ecNumber>
    </alternativeName>
</protein>
<dbReference type="GO" id="GO:0003690">
    <property type="term" value="F:double-stranded DNA binding"/>
    <property type="evidence" value="ECO:0007669"/>
    <property type="project" value="UniProtKB-ARBA"/>
</dbReference>
<keyword evidence="12 15" id="KW-0511">Multifunctional enzyme</keyword>
<dbReference type="EMBL" id="MIJF01000008">
    <property type="protein sequence ID" value="OEG00095.1"/>
    <property type="molecule type" value="Genomic_DNA"/>
</dbReference>
<dbReference type="EC" id="3.2.2.23" evidence="15"/>
<evidence type="ECO:0000256" key="1">
    <source>
        <dbReference type="ARBA" id="ARBA00001668"/>
    </source>
</evidence>
<feature type="domain" description="FPG-type" evidence="16">
    <location>
        <begin position="240"/>
        <end position="274"/>
    </location>
</feature>
<evidence type="ECO:0000256" key="5">
    <source>
        <dbReference type="ARBA" id="ARBA00022763"/>
    </source>
</evidence>
<evidence type="ECO:0000256" key="15">
    <source>
        <dbReference type="HAMAP-Rule" id="MF_00103"/>
    </source>
</evidence>
<keyword evidence="8 15" id="KW-0862">Zinc</keyword>
<keyword evidence="9 15" id="KW-0238">DNA-binding</keyword>
<comment type="caution">
    <text evidence="18">The sequence shown here is derived from an EMBL/GenBank/DDBJ whole genome shotgun (WGS) entry which is preliminary data.</text>
</comment>
<evidence type="ECO:0000256" key="7">
    <source>
        <dbReference type="ARBA" id="ARBA00022801"/>
    </source>
</evidence>
<sequence>MPELPEVETVRRALLKQIIGKTITKVDVFYPRIIRHPHDIEEFKMLLKGQTLHKIDRRGKYLLFRFDQVTLVSHLRMEGKYLYKAEKSVSLDKHVHVVFYFNDGSELQYHDVRKFGTMELVFKGEEEKLASLKKLGQEPIDPLFDQELFKRKVQKRNIAIKKILLDQTIISGLGNIYVDDTLAMSKIHPLRLGTSLTDEEIARITNSMIEVLNKAIEKGGSSIRTFESLHGKGSMQDHLIVYGRTNLPCHYCGTPIEKIKVGGRGTHYCPTCQK</sequence>
<dbReference type="PROSITE" id="PS51068">
    <property type="entry name" value="FPG_CAT"/>
    <property type="match status" value="1"/>
</dbReference>
<dbReference type="Gene3D" id="3.20.190.10">
    <property type="entry name" value="MutM-like, N-terminal"/>
    <property type="match status" value="1"/>
</dbReference>
<feature type="binding site" evidence="15">
    <location>
        <position position="94"/>
    </location>
    <ligand>
        <name>DNA</name>
        <dbReference type="ChEBI" id="CHEBI:16991"/>
    </ligand>
</feature>
<dbReference type="SMART" id="SM01232">
    <property type="entry name" value="H2TH"/>
    <property type="match status" value="1"/>
</dbReference>
<evidence type="ECO:0000256" key="9">
    <source>
        <dbReference type="ARBA" id="ARBA00023125"/>
    </source>
</evidence>
<evidence type="ECO:0000313" key="19">
    <source>
        <dbReference type="Proteomes" id="UP000243739"/>
    </source>
</evidence>
<evidence type="ECO:0000256" key="11">
    <source>
        <dbReference type="ARBA" id="ARBA00023239"/>
    </source>
</evidence>
<keyword evidence="5 15" id="KW-0227">DNA damage</keyword>
<dbReference type="PANTHER" id="PTHR22993">
    <property type="entry name" value="FORMAMIDOPYRIMIDINE-DNA GLYCOSYLASE"/>
    <property type="match status" value="1"/>
</dbReference>
<feature type="binding site" evidence="15">
    <location>
        <position position="156"/>
    </location>
    <ligand>
        <name>DNA</name>
        <dbReference type="ChEBI" id="CHEBI:16991"/>
    </ligand>
</feature>
<evidence type="ECO:0000313" key="18">
    <source>
        <dbReference type="EMBL" id="OEG00095.1"/>
    </source>
</evidence>
<gene>
    <name evidence="15" type="primary">mutM</name>
    <name evidence="15" type="synonym">fpg</name>
    <name evidence="18" type="ORF">BHF71_06525</name>
</gene>
<accession>A0A1D2YWH2</accession>
<dbReference type="InterPro" id="IPR015887">
    <property type="entry name" value="DNA_glyclase_Znf_dom_DNA_BS"/>
</dbReference>
<keyword evidence="6 15" id="KW-0863">Zinc-finger</keyword>
<keyword evidence="19" id="KW-1185">Reference proteome</keyword>
<dbReference type="Gene3D" id="1.10.8.50">
    <property type="match status" value="1"/>
</dbReference>
<dbReference type="SMART" id="SM00898">
    <property type="entry name" value="Fapy_DNA_glyco"/>
    <property type="match status" value="1"/>
</dbReference>
<comment type="cofactor">
    <cofactor evidence="15">
        <name>Zn(2+)</name>
        <dbReference type="ChEBI" id="CHEBI:29105"/>
    </cofactor>
    <text evidence="15">Binds 1 zinc ion per subunit.</text>
</comment>
<evidence type="ECO:0000256" key="14">
    <source>
        <dbReference type="ARBA" id="ARBA00044632"/>
    </source>
</evidence>
<keyword evidence="7 15" id="KW-0378">Hydrolase</keyword>
<evidence type="ECO:0000256" key="3">
    <source>
        <dbReference type="ARBA" id="ARBA00011245"/>
    </source>
</evidence>
<dbReference type="OrthoDB" id="9800855at2"/>
<dbReference type="PROSITE" id="PS01242">
    <property type="entry name" value="ZF_FPG_1"/>
    <property type="match status" value="1"/>
</dbReference>
<evidence type="ECO:0000259" key="16">
    <source>
        <dbReference type="PROSITE" id="PS51066"/>
    </source>
</evidence>
<dbReference type="Pfam" id="PF01149">
    <property type="entry name" value="Fapy_DNA_glyco"/>
    <property type="match status" value="1"/>
</dbReference>
<dbReference type="InterPro" id="IPR015886">
    <property type="entry name" value="H2TH_FPG"/>
</dbReference>
<dbReference type="GO" id="GO:0006284">
    <property type="term" value="P:base-excision repair"/>
    <property type="evidence" value="ECO:0007669"/>
    <property type="project" value="InterPro"/>
</dbReference>
<dbReference type="STRING" id="337097.BHF71_06525"/>
<dbReference type="HAMAP" id="MF_00103">
    <property type="entry name" value="Fapy_DNA_glycosyl"/>
    <property type="match status" value="1"/>
</dbReference>
<evidence type="ECO:0000256" key="2">
    <source>
        <dbReference type="ARBA" id="ARBA00009409"/>
    </source>
</evidence>
<keyword evidence="11 15" id="KW-0456">Lyase</keyword>
<feature type="active site" description="Proton donor; for delta-elimination activity" evidence="15">
    <location>
        <position position="264"/>
    </location>
</feature>
<dbReference type="PANTHER" id="PTHR22993:SF9">
    <property type="entry name" value="FORMAMIDOPYRIMIDINE-DNA GLYCOSYLASE"/>
    <property type="match status" value="1"/>
</dbReference>
<dbReference type="InterPro" id="IPR010979">
    <property type="entry name" value="Ribosomal_uS13-like_H2TH"/>
</dbReference>
<dbReference type="GO" id="GO:0034039">
    <property type="term" value="F:8-oxo-7,8-dihydroguanine DNA N-glycosylase activity"/>
    <property type="evidence" value="ECO:0007669"/>
    <property type="project" value="TreeGrafter"/>
</dbReference>
<dbReference type="SUPFAM" id="SSF46946">
    <property type="entry name" value="S13-like H2TH domain"/>
    <property type="match status" value="1"/>
</dbReference>
<reference evidence="18 19" key="1">
    <citation type="submission" date="2016-09" db="EMBL/GenBank/DDBJ databases">
        <title>Draft genome sequence for the type strain of Vulcanibacillus modesticaldus BR, a strictly anaerobic, moderately thermophilic, and nitrate-reducing bacterium from deep sea-hydrothermal vents of the Mid-Atlantic Ridge.</title>
        <authorList>
            <person name="Abin C.A."/>
            <person name="Hollibaugh J.T."/>
        </authorList>
    </citation>
    <scope>NUCLEOTIDE SEQUENCE [LARGE SCALE GENOMIC DNA]</scope>
    <source>
        <strain evidence="18 19">BR</strain>
    </source>
</reference>
<dbReference type="Proteomes" id="UP000243739">
    <property type="component" value="Unassembled WGS sequence"/>
</dbReference>
<dbReference type="FunFam" id="1.10.8.50:FF:000003">
    <property type="entry name" value="Formamidopyrimidine-DNA glycosylase"/>
    <property type="match status" value="1"/>
</dbReference>
<dbReference type="InterPro" id="IPR000214">
    <property type="entry name" value="Znf_DNA_glyclase/AP_lyase"/>
</dbReference>
<evidence type="ECO:0000256" key="6">
    <source>
        <dbReference type="ARBA" id="ARBA00022771"/>
    </source>
</evidence>
<dbReference type="CDD" id="cd08966">
    <property type="entry name" value="EcFpg-like_N"/>
    <property type="match status" value="1"/>
</dbReference>
<dbReference type="InterPro" id="IPR035937">
    <property type="entry name" value="FPG_N"/>
</dbReference>
<comment type="function">
    <text evidence="15">Involved in base excision repair of DNA damaged by oxidation or by mutagenic agents. Acts as DNA glycosylase that recognizes and removes damaged bases. Has a preference for oxidized purines, such as 7,8-dihydro-8-oxoguanine (8-oxoG). Has AP (apurinic/apyrimidinic) lyase activity and introduces nicks in the DNA strand. Cleaves the DNA backbone by beta-delta elimination to generate a single-strand break at the site of the removed base with both 3'- and 5'-phosphates.</text>
</comment>
<dbReference type="SUPFAM" id="SSF81624">
    <property type="entry name" value="N-terminal domain of MutM-like DNA repair proteins"/>
    <property type="match status" value="1"/>
</dbReference>
<dbReference type="PROSITE" id="PS51066">
    <property type="entry name" value="ZF_FPG_2"/>
    <property type="match status" value="1"/>
</dbReference>
<dbReference type="NCBIfam" id="TIGR00577">
    <property type="entry name" value="fpg"/>
    <property type="match status" value="1"/>
</dbReference>
<comment type="catalytic activity">
    <reaction evidence="1 15">
        <text>Hydrolysis of DNA containing ring-opened 7-methylguanine residues, releasing 2,6-diamino-4-hydroxy-5-(N-methyl)formamidopyrimidine.</text>
        <dbReference type="EC" id="3.2.2.23"/>
    </reaction>
</comment>
<evidence type="ECO:0000259" key="17">
    <source>
        <dbReference type="PROSITE" id="PS51068"/>
    </source>
</evidence>